<evidence type="ECO:0000313" key="3">
    <source>
        <dbReference type="Proteomes" id="UP000193040"/>
    </source>
</evidence>
<dbReference type="PANTHER" id="PTHR33840">
    <property type="match status" value="1"/>
</dbReference>
<dbReference type="Proteomes" id="UP000193040">
    <property type="component" value="Unassembled WGS sequence"/>
</dbReference>
<dbReference type="PANTHER" id="PTHR33840:SF1">
    <property type="entry name" value="TLE1 PHOSPHOLIPASE DOMAIN-CONTAINING PROTEIN"/>
    <property type="match status" value="1"/>
</dbReference>
<feature type="domain" description="T6SS Phospholipase effector Tle1-like catalytic" evidence="1">
    <location>
        <begin position="3"/>
        <end position="258"/>
    </location>
</feature>
<sequence>MSKRLVVCCDGTWAIADQQSPTNVTKVALAIAPADASGQQQRSYYHPGVGTRRFERFVGGVFGYGLSRNVRDAYRFLVRNFEPGDEIFLFGFSRGAYTARSVAGLIRNAGILRRENEDRLDRAYALYRSRSDATHPRSVAATLFRRSYSHETRIRFIGVWDTVGALGIPVSGIPLVNLINRRFQFHDTNLSTSVDAAFQALAIDEKRGPYRPAIWAPQLDAPPYQRVEQVWFAGAHGNIGGGDRDHRLSDLALLWMADRARDLGLAFDLEAFARAHPRDAASSSEQAPLITATDVDPDALAPIDNTRVGVYRLFPPFVRKIGVTDPAHESVASTAVERRDATAYAPPSLVAYLKGNPKVTTVPARSSSE</sequence>
<gene>
    <name evidence="2" type="ORF">B5M45_17225</name>
</gene>
<dbReference type="STRING" id="1784.VC42_02235"/>
<dbReference type="RefSeq" id="WP_084951940.1">
    <property type="nucleotide sequence ID" value="NZ_MZZM01000022.1"/>
</dbReference>
<dbReference type="InterPro" id="IPR018712">
    <property type="entry name" value="Tle1-like_cat"/>
</dbReference>
<protein>
    <recommendedName>
        <fullName evidence="1">T6SS Phospholipase effector Tle1-like catalytic domain-containing protein</fullName>
    </recommendedName>
</protein>
<evidence type="ECO:0000313" key="2">
    <source>
        <dbReference type="EMBL" id="ORJ58883.1"/>
    </source>
</evidence>
<evidence type="ECO:0000259" key="1">
    <source>
        <dbReference type="Pfam" id="PF09994"/>
    </source>
</evidence>
<dbReference type="SUPFAM" id="SSF53474">
    <property type="entry name" value="alpha/beta-Hydrolases"/>
    <property type="match status" value="2"/>
</dbReference>
<dbReference type="Pfam" id="PF09994">
    <property type="entry name" value="T6SS_Tle1-like_cat"/>
    <property type="match status" value="1"/>
</dbReference>
<dbReference type="EMBL" id="MZZM01000022">
    <property type="protein sequence ID" value="ORJ58883.1"/>
    <property type="molecule type" value="Genomic_DNA"/>
</dbReference>
<reference evidence="2 3" key="1">
    <citation type="submission" date="2017-03" db="EMBL/GenBank/DDBJ databases">
        <title>Genomic insights into Mycobacterium simiae human colonization.</title>
        <authorList>
            <person name="Steffani J.L."/>
            <person name="Brunck M.E."/>
            <person name="Cruz E."/>
            <person name="Montiel R."/>
            <person name="Barona F."/>
        </authorList>
    </citation>
    <scope>NUCLEOTIDE SEQUENCE [LARGE SCALE GENOMIC DNA]</scope>
    <source>
        <strain evidence="2 3">MsiGto</strain>
    </source>
</reference>
<proteinExistence type="predicted"/>
<comment type="caution">
    <text evidence="2">The sequence shown here is derived from an EMBL/GenBank/DDBJ whole genome shotgun (WGS) entry which is preliminary data.</text>
</comment>
<keyword evidence="3" id="KW-1185">Reference proteome</keyword>
<dbReference type="InterPro" id="IPR029058">
    <property type="entry name" value="AB_hydrolase_fold"/>
</dbReference>
<organism evidence="2 3">
    <name type="scientific">Mycobacterium simiae</name>
    <name type="common">Mycobacterium habana</name>
    <dbReference type="NCBI Taxonomy" id="1784"/>
    <lineage>
        <taxon>Bacteria</taxon>
        <taxon>Bacillati</taxon>
        <taxon>Actinomycetota</taxon>
        <taxon>Actinomycetes</taxon>
        <taxon>Mycobacteriales</taxon>
        <taxon>Mycobacteriaceae</taxon>
        <taxon>Mycobacterium</taxon>
        <taxon>Mycobacterium simiae complex</taxon>
    </lineage>
</organism>
<accession>A0A1X0Y160</accession>
<dbReference type="AlphaFoldDB" id="A0A1X0Y160"/>
<name>A0A1X0Y160_MYCSI</name>